<dbReference type="RefSeq" id="WP_061078690.1">
    <property type="nucleotide sequence ID" value="NZ_JAAXPG010000012.1"/>
</dbReference>
<dbReference type="PANTHER" id="PTHR43460:SF1">
    <property type="entry name" value="METHYLTRANSFERASE TYPE 11 DOMAIN-CONTAINING PROTEIN"/>
    <property type="match status" value="1"/>
</dbReference>
<gene>
    <name evidence="1" type="ORF">HGB44_13960</name>
</gene>
<dbReference type="CDD" id="cd02440">
    <property type="entry name" value="AdoMet_MTases"/>
    <property type="match status" value="1"/>
</dbReference>
<reference evidence="1 2" key="1">
    <citation type="submission" date="2020-04" db="EMBL/GenBank/DDBJ databases">
        <title>MicrobeNet Type strains.</title>
        <authorList>
            <person name="Nicholson A.C."/>
        </authorList>
    </citation>
    <scope>NUCLEOTIDE SEQUENCE [LARGE SCALE GENOMIC DNA]</scope>
    <source>
        <strain evidence="1 2">ATCC 23612</strain>
    </source>
</reference>
<dbReference type="InterPro" id="IPR029063">
    <property type="entry name" value="SAM-dependent_MTases_sf"/>
</dbReference>
<dbReference type="Proteomes" id="UP000553209">
    <property type="component" value="Unassembled WGS sequence"/>
</dbReference>
<dbReference type="EMBL" id="JAAXPG010000012">
    <property type="protein sequence ID" value="NKY98755.1"/>
    <property type="molecule type" value="Genomic_DNA"/>
</dbReference>
<evidence type="ECO:0000313" key="2">
    <source>
        <dbReference type="Proteomes" id="UP000553209"/>
    </source>
</evidence>
<name>A0A7X6RQC5_9ACTN</name>
<keyword evidence="1" id="KW-0808">Transferase</keyword>
<sequence length="250" mass="27088">MRDFDDLVEEAVRRPTSGWDFRFLDARMAEDPLPWSYEERAGQLVRAARAPVLDLGTGGGELLSSLAPLPPGSRATEGWPPNLPVARRRLAALAVDVVEPGPGGILPLPSGAFGTVLDRHEAYAPAEVGRVLAPGGVFVTQQVGSDDGRELSALLEGPPPDRDADWNLDAAVAGLEEAGMTVTRARQARTPRRFHDVGALVFYLRMVPWQVPGFDARAHRGPLLRLHRDMARGTPLTCTVHRFLVEAAGR</sequence>
<dbReference type="SUPFAM" id="SSF53335">
    <property type="entry name" value="S-adenosyl-L-methionine-dependent methyltransferases"/>
    <property type="match status" value="1"/>
</dbReference>
<dbReference type="AlphaFoldDB" id="A0A7X6RQC5"/>
<proteinExistence type="predicted"/>
<dbReference type="GO" id="GO:0032259">
    <property type="term" value="P:methylation"/>
    <property type="evidence" value="ECO:0007669"/>
    <property type="project" value="UniProtKB-KW"/>
</dbReference>
<keyword evidence="2" id="KW-1185">Reference proteome</keyword>
<dbReference type="InterPro" id="IPR052939">
    <property type="entry name" value="23S_rRNA_MeTrnsfrase_RlmA"/>
</dbReference>
<accession>A0A7X6RQC5</accession>
<dbReference type="GO" id="GO:0008168">
    <property type="term" value="F:methyltransferase activity"/>
    <property type="evidence" value="ECO:0007669"/>
    <property type="project" value="UniProtKB-KW"/>
</dbReference>
<evidence type="ECO:0000313" key="1">
    <source>
        <dbReference type="EMBL" id="NKY98755.1"/>
    </source>
</evidence>
<dbReference type="PANTHER" id="PTHR43460">
    <property type="entry name" value="METHYLTRANSFERASE"/>
    <property type="match status" value="1"/>
</dbReference>
<keyword evidence="1" id="KW-0489">Methyltransferase</keyword>
<comment type="caution">
    <text evidence="1">The sequence shown here is derived from an EMBL/GenBank/DDBJ whole genome shotgun (WGS) entry which is preliminary data.</text>
</comment>
<protein>
    <submittedName>
        <fullName evidence="1">Class I SAM-dependent methyltransferase</fullName>
    </submittedName>
</protein>
<dbReference type="Gene3D" id="3.40.50.150">
    <property type="entry name" value="Vaccinia Virus protein VP39"/>
    <property type="match status" value="1"/>
</dbReference>
<organism evidence="1 2">
    <name type="scientific">Nocardiopsis alborubida</name>
    <dbReference type="NCBI Taxonomy" id="146802"/>
    <lineage>
        <taxon>Bacteria</taxon>
        <taxon>Bacillati</taxon>
        <taxon>Actinomycetota</taxon>
        <taxon>Actinomycetes</taxon>
        <taxon>Streptosporangiales</taxon>
        <taxon>Nocardiopsidaceae</taxon>
        <taxon>Nocardiopsis</taxon>
    </lineage>
</organism>